<name>A0A917GTT1_9FLAO</name>
<keyword evidence="1" id="KW-0472">Membrane</keyword>
<evidence type="ECO:0000313" key="2">
    <source>
        <dbReference type="EMBL" id="GGG56223.1"/>
    </source>
</evidence>
<accession>A0A917GTT1</accession>
<gene>
    <name evidence="2" type="ORF">GCM10010976_28850</name>
</gene>
<comment type="caution">
    <text evidence="2">The sequence shown here is derived from an EMBL/GenBank/DDBJ whole genome shotgun (WGS) entry which is preliminary data.</text>
</comment>
<reference evidence="2" key="1">
    <citation type="journal article" date="2014" name="Int. J. Syst. Evol. Microbiol.">
        <title>Complete genome sequence of Corynebacterium casei LMG S-19264T (=DSM 44701T), isolated from a smear-ripened cheese.</title>
        <authorList>
            <consortium name="US DOE Joint Genome Institute (JGI-PGF)"/>
            <person name="Walter F."/>
            <person name="Albersmeier A."/>
            <person name="Kalinowski J."/>
            <person name="Ruckert C."/>
        </authorList>
    </citation>
    <scope>NUCLEOTIDE SEQUENCE</scope>
    <source>
        <strain evidence="2">CGMCC 1.12751</strain>
    </source>
</reference>
<reference evidence="2" key="2">
    <citation type="submission" date="2020-09" db="EMBL/GenBank/DDBJ databases">
        <authorList>
            <person name="Sun Q."/>
            <person name="Zhou Y."/>
        </authorList>
    </citation>
    <scope>NUCLEOTIDE SEQUENCE</scope>
    <source>
        <strain evidence="2">CGMCC 1.12751</strain>
    </source>
</reference>
<dbReference type="AlphaFoldDB" id="A0A917GTT1"/>
<keyword evidence="1" id="KW-1133">Transmembrane helix</keyword>
<evidence type="ECO:0000313" key="3">
    <source>
        <dbReference type="Proteomes" id="UP000625976"/>
    </source>
</evidence>
<sequence>MKNKSYNSFLKCLRRVIPIASLWLPYGFPMVSLWFPYGYSMITYENGKLKKEFLTRIMIVNQQWLIEIR</sequence>
<keyword evidence="1" id="KW-0812">Transmembrane</keyword>
<evidence type="ECO:0000256" key="1">
    <source>
        <dbReference type="SAM" id="Phobius"/>
    </source>
</evidence>
<proteinExistence type="predicted"/>
<keyword evidence="3" id="KW-1185">Reference proteome</keyword>
<dbReference type="Proteomes" id="UP000625976">
    <property type="component" value="Unassembled WGS sequence"/>
</dbReference>
<protein>
    <submittedName>
        <fullName evidence="2">Uncharacterized protein</fullName>
    </submittedName>
</protein>
<feature type="transmembrane region" description="Helical" evidence="1">
    <location>
        <begin position="12"/>
        <end position="35"/>
    </location>
</feature>
<dbReference type="EMBL" id="BMFQ01000003">
    <property type="protein sequence ID" value="GGG56223.1"/>
    <property type="molecule type" value="Genomic_DNA"/>
</dbReference>
<organism evidence="2 3">
    <name type="scientific">Bizionia arctica</name>
    <dbReference type="NCBI Taxonomy" id="1495645"/>
    <lineage>
        <taxon>Bacteria</taxon>
        <taxon>Pseudomonadati</taxon>
        <taxon>Bacteroidota</taxon>
        <taxon>Flavobacteriia</taxon>
        <taxon>Flavobacteriales</taxon>
        <taxon>Flavobacteriaceae</taxon>
        <taxon>Bizionia</taxon>
    </lineage>
</organism>